<sequence length="919" mass="104831">MYLVEQGCGNKTWNESNVRAAKCQNEHLCNTKKLFDESLFCLNKGKDELNETKSSVIQCDNECFTRRYLDGKLEQGCGNCTDVDCKNCKINFCNTKEIGVKHCWTNNGSTCSTGYYENCFTERTETNELNKGCGNCTSPTCKTCTGHRCNDGNKFPYYCLNSDGTSLLECSNPECYIDKDLNAGCGTCDGNKINISCVDCSGFKCNSRNKLEENVFCYEREENGKEREGSRPCVEKTCFISTDLLKGETEEISMNKYTKQGCGKCNSTSIPCRICNTTLCNTEKFFKQVNYCWGKENFVEQCDMSKYSSNCYYASDFDNKVEQGCGDLPREFNDTPYAKCSKPLCNTKDLFGKTLFCFNKVKEEIKAKKGIKQCNQKCYVHRYFDGKLEQGCGICPKNVSTTDCFTCNEKYCNEEKRVDMHCWLNDNEICKTPSTSNCFMERTEDNKCCGHCASSTCNKCYTHRCNNEKDYDYFCRRKTGSDNICKNSSCYIANLEENDKGNYDWNCGNCPDIPNHPFKCAKCNNSPFCNTVEFYNNALFCWNKTLEMSIPISDLRNCESQCFVSRDENGKVTQGCGICPSNSKSKDCVNCNERYCNEERLVPKQCWINDKEICKTEYDTPCFTERTLNNQINKGCGKCSSTSTCKQCKDNRCNSEKEFPYFCKSVDGDKECSEPDCFISKDNNQSSFVYNCGKCPTSSSKLSFDGIQCAECKNSPFCNTPKFFEEQLFCWENSNTDKMGMVKGARVCKSKCFVSREINGKLNFGCGECEDTKLDCKTCTEKYCNEERLVPKHCWINENEICKTDFDIPCHMERISINETKKGCGNCETKACRKCLTHLCNDWKDTPYFCYSNQGANGVSECNDPDCQILKLRNKKDSSFFLQIILSFGHFFLNRLKISVSRGKIRDTRRERAPPMTQS</sequence>
<reference evidence="2" key="1">
    <citation type="submission" date="2022-11" db="UniProtKB">
        <authorList>
            <consortium name="WormBaseParasite"/>
        </authorList>
    </citation>
    <scope>IDENTIFICATION</scope>
</reference>
<dbReference type="AlphaFoldDB" id="A0A914KZ12"/>
<organism evidence="1 2">
    <name type="scientific">Meloidogyne incognita</name>
    <name type="common">Southern root-knot nematode worm</name>
    <name type="synonym">Oxyuris incognita</name>
    <dbReference type="NCBI Taxonomy" id="6306"/>
    <lineage>
        <taxon>Eukaryota</taxon>
        <taxon>Metazoa</taxon>
        <taxon>Ecdysozoa</taxon>
        <taxon>Nematoda</taxon>
        <taxon>Chromadorea</taxon>
        <taxon>Rhabditida</taxon>
        <taxon>Tylenchina</taxon>
        <taxon>Tylenchomorpha</taxon>
        <taxon>Tylenchoidea</taxon>
        <taxon>Meloidogynidae</taxon>
        <taxon>Meloidogyninae</taxon>
        <taxon>Meloidogyne</taxon>
        <taxon>Meloidogyne incognita group</taxon>
    </lineage>
</organism>
<evidence type="ECO:0000313" key="1">
    <source>
        <dbReference type="Proteomes" id="UP000887563"/>
    </source>
</evidence>
<keyword evidence="1" id="KW-1185">Reference proteome</keyword>
<proteinExistence type="predicted"/>
<name>A0A914KZ12_MELIC</name>
<dbReference type="WBParaSite" id="Minc3s00171g06695">
    <property type="protein sequence ID" value="Minc3s00171g06695"/>
    <property type="gene ID" value="Minc3s00171g06695"/>
</dbReference>
<protein>
    <submittedName>
        <fullName evidence="2">Uncharacterized protein</fullName>
    </submittedName>
</protein>
<evidence type="ECO:0000313" key="2">
    <source>
        <dbReference type="WBParaSite" id="Minc3s00171g06695"/>
    </source>
</evidence>
<accession>A0A914KZ12</accession>
<dbReference type="Proteomes" id="UP000887563">
    <property type="component" value="Unplaced"/>
</dbReference>